<reference evidence="11" key="1">
    <citation type="journal article" date="2019" name="Int. J. Syst. Evol. Microbiol.">
        <title>The Global Catalogue of Microorganisms (GCM) 10K type strain sequencing project: providing services to taxonomists for standard genome sequencing and annotation.</title>
        <authorList>
            <consortium name="The Broad Institute Genomics Platform"/>
            <consortium name="The Broad Institute Genome Sequencing Center for Infectious Disease"/>
            <person name="Wu L."/>
            <person name="Ma J."/>
        </authorList>
    </citation>
    <scope>NUCLEOTIDE SEQUENCE [LARGE SCALE GENOMIC DNA]</scope>
    <source>
        <strain evidence="11">CGMCC 4.7132</strain>
    </source>
</reference>
<keyword evidence="7" id="KW-0235">DNA replication</keyword>
<feature type="domain" description="Nuclease SbcCD subunit D C-terminal" evidence="9">
    <location>
        <begin position="261"/>
        <end position="340"/>
    </location>
</feature>
<dbReference type="InterPro" id="IPR004843">
    <property type="entry name" value="Calcineurin-like_PHP"/>
</dbReference>
<dbReference type="NCBIfam" id="TIGR00619">
    <property type="entry name" value="sbcd"/>
    <property type="match status" value="1"/>
</dbReference>
<dbReference type="EMBL" id="JBHSFP010000007">
    <property type="protein sequence ID" value="MFC4531661.1"/>
    <property type="molecule type" value="Genomic_DNA"/>
</dbReference>
<dbReference type="Pfam" id="PF12320">
    <property type="entry name" value="SbcD_C"/>
    <property type="match status" value="1"/>
</dbReference>
<evidence type="ECO:0000313" key="10">
    <source>
        <dbReference type="EMBL" id="MFC4531661.1"/>
    </source>
</evidence>
<evidence type="ECO:0000256" key="2">
    <source>
        <dbReference type="ARBA" id="ARBA00011322"/>
    </source>
</evidence>
<keyword evidence="4 7" id="KW-0540">Nuclease</keyword>
<proteinExistence type="inferred from homology"/>
<dbReference type="InterPro" id="IPR041796">
    <property type="entry name" value="Mre11_N"/>
</dbReference>
<sequence length="375" mass="41088">MRVLHTSDWHLGRAFHRESLLEAQAAFVDHLVETIRSERVDVVAVAGDVYDRALPSVDAVALCNETLRRLVGENVRTILISGNHDSARRLGFGADLIDAAGVHLRTDPARVAEPVVIDGVAFYAIPYLEPEVVRAPWQLPERSHSAAIEHAMAMIRDDLAGRDARSVVLAHAFVTGGQGSDSERDISVGGVAHVPVTAFDGVDYVALGHLHGRQRMGESVRYSGSPIAYSFSEAGHVKGSWLVDIGPCGFRAADFVPAPVPRPIARVSGRLADLLTSQRWARFEDHWLQVTLTDPVRPKSAMESLRRRFPHTLALAFDPEVTAQAAPRPSRISGRPEIEVALDFVREVRGEPADDDERRLLREAVEACRAKEALA</sequence>
<evidence type="ECO:0000256" key="5">
    <source>
        <dbReference type="ARBA" id="ARBA00022801"/>
    </source>
</evidence>
<evidence type="ECO:0000313" key="11">
    <source>
        <dbReference type="Proteomes" id="UP001596004"/>
    </source>
</evidence>
<keyword evidence="5 7" id="KW-0378">Hydrolase</keyword>
<comment type="similarity">
    <text evidence="1 7">Belongs to the SbcD family.</text>
</comment>
<dbReference type="PANTHER" id="PTHR30337:SF0">
    <property type="entry name" value="NUCLEASE SBCCD SUBUNIT D"/>
    <property type="match status" value="1"/>
</dbReference>
<feature type="domain" description="Calcineurin-like phosphoesterase" evidence="8">
    <location>
        <begin position="1"/>
        <end position="212"/>
    </location>
</feature>
<evidence type="ECO:0000256" key="7">
    <source>
        <dbReference type="RuleBase" id="RU363069"/>
    </source>
</evidence>
<dbReference type="Proteomes" id="UP001596004">
    <property type="component" value="Unassembled WGS sequence"/>
</dbReference>
<dbReference type="RefSeq" id="WP_380840318.1">
    <property type="nucleotide sequence ID" value="NZ_JBHSFP010000007.1"/>
</dbReference>
<comment type="caution">
    <text evidence="10">The sequence shown here is derived from an EMBL/GenBank/DDBJ whole genome shotgun (WGS) entry which is preliminary data.</text>
</comment>
<dbReference type="Gene3D" id="3.60.21.10">
    <property type="match status" value="1"/>
</dbReference>
<gene>
    <name evidence="7" type="primary">sbcD</name>
    <name evidence="10" type="ORF">ACFO60_12870</name>
</gene>
<keyword evidence="11" id="KW-1185">Reference proteome</keyword>
<dbReference type="InterPro" id="IPR004593">
    <property type="entry name" value="SbcD"/>
</dbReference>
<evidence type="ECO:0000256" key="6">
    <source>
        <dbReference type="ARBA" id="ARBA00022839"/>
    </source>
</evidence>
<dbReference type="InterPro" id="IPR050535">
    <property type="entry name" value="DNA_Repair-Maintenance_Comp"/>
</dbReference>
<dbReference type="SUPFAM" id="SSF56300">
    <property type="entry name" value="Metallo-dependent phosphatases"/>
    <property type="match status" value="1"/>
</dbReference>
<evidence type="ECO:0000259" key="8">
    <source>
        <dbReference type="Pfam" id="PF00149"/>
    </source>
</evidence>
<dbReference type="InterPro" id="IPR026843">
    <property type="entry name" value="SbcD_C"/>
</dbReference>
<dbReference type="InterPro" id="IPR029052">
    <property type="entry name" value="Metallo-depent_PP-like"/>
</dbReference>
<dbReference type="PANTHER" id="PTHR30337">
    <property type="entry name" value="COMPONENT OF ATP-DEPENDENT DSDNA EXONUCLEASE"/>
    <property type="match status" value="1"/>
</dbReference>
<organism evidence="10 11">
    <name type="scientific">Sphaerisporangium dianthi</name>
    <dbReference type="NCBI Taxonomy" id="1436120"/>
    <lineage>
        <taxon>Bacteria</taxon>
        <taxon>Bacillati</taxon>
        <taxon>Actinomycetota</taxon>
        <taxon>Actinomycetes</taxon>
        <taxon>Streptosporangiales</taxon>
        <taxon>Streptosporangiaceae</taxon>
        <taxon>Sphaerisporangium</taxon>
    </lineage>
</organism>
<evidence type="ECO:0000256" key="4">
    <source>
        <dbReference type="ARBA" id="ARBA00022722"/>
    </source>
</evidence>
<evidence type="ECO:0000256" key="3">
    <source>
        <dbReference type="ARBA" id="ARBA00013365"/>
    </source>
</evidence>
<name>A0ABV9CFI6_9ACTN</name>
<dbReference type="GO" id="GO:0004527">
    <property type="term" value="F:exonuclease activity"/>
    <property type="evidence" value="ECO:0007669"/>
    <property type="project" value="UniProtKB-KW"/>
</dbReference>
<comment type="subunit">
    <text evidence="2 7">Heterodimer of SbcC and SbcD.</text>
</comment>
<keyword evidence="7" id="KW-0255">Endonuclease</keyword>
<dbReference type="Pfam" id="PF00149">
    <property type="entry name" value="Metallophos"/>
    <property type="match status" value="1"/>
</dbReference>
<keyword evidence="7" id="KW-0233">DNA recombination</keyword>
<comment type="function">
    <text evidence="7">SbcCD cleaves DNA hairpin structures. These structures can inhibit DNA replication and are intermediates in certain DNA recombination reactions. The complex acts as a 3'-&gt;5' double strand exonuclease that can open hairpins. It also has a 5' single-strand endonuclease activity.</text>
</comment>
<evidence type="ECO:0000259" key="9">
    <source>
        <dbReference type="Pfam" id="PF12320"/>
    </source>
</evidence>
<evidence type="ECO:0000256" key="1">
    <source>
        <dbReference type="ARBA" id="ARBA00010555"/>
    </source>
</evidence>
<accession>A0ABV9CFI6</accession>
<dbReference type="CDD" id="cd00840">
    <property type="entry name" value="MPP_Mre11_N"/>
    <property type="match status" value="1"/>
</dbReference>
<protein>
    <recommendedName>
        <fullName evidence="3 7">Nuclease SbcCD subunit D</fullName>
    </recommendedName>
</protein>
<keyword evidence="6 7" id="KW-0269">Exonuclease</keyword>